<dbReference type="Gene3D" id="3.10.20.90">
    <property type="entry name" value="Phosphatidylinositol 3-kinase Catalytic Subunit, Chain A, domain 1"/>
    <property type="match status" value="1"/>
</dbReference>
<dbReference type="OrthoDB" id="47109at2759"/>
<feature type="region of interest" description="Disordered" evidence="1">
    <location>
        <begin position="417"/>
        <end position="463"/>
    </location>
</feature>
<protein>
    <recommendedName>
        <fullName evidence="2">Ubiquitin-like domain-containing protein</fullName>
    </recommendedName>
</protein>
<feature type="compositionally biased region" description="Acidic residues" evidence="1">
    <location>
        <begin position="146"/>
        <end position="162"/>
    </location>
</feature>
<feature type="domain" description="Ubiquitin-like" evidence="2">
    <location>
        <begin position="78"/>
        <end position="143"/>
    </location>
</feature>
<feature type="compositionally biased region" description="Acidic residues" evidence="1">
    <location>
        <begin position="423"/>
        <end position="463"/>
    </location>
</feature>
<dbReference type="Proteomes" id="UP001153069">
    <property type="component" value="Unassembled WGS sequence"/>
</dbReference>
<dbReference type="SUPFAM" id="SSF54236">
    <property type="entry name" value="Ubiquitin-like"/>
    <property type="match status" value="1"/>
</dbReference>
<sequence>MGWGLGQLPTATPPRTVACEGSLDLPCWTSIPRGGSEAPAEQEEEEDDEENEDDKDNEEEDTPSDDSSKKDITSMDPLVVLVKTNLGSSVVDMSFELNAVRTRNVESLKKNLARRLPGKPPLEMIRLIQHGQVLQDEVLVDELMEDEDEDDDDDLDEDEDGESEKKPSLTLVLDMVPPVDPRHASELEEKLPETTTADLLEAYTLTEAALWLGSQFVTDEQQQPTEEDDEEEVSTASTPSPLISFQLRQYATGLQAQLEEHLFTDKATSLLEDDVPPAMAEAELAKQPQVKGQRVRPGSAGGGVTSSSSVVGLKQTAQQYLNIHWGDTFRNFCLFLFFGWFGGRTVTSRAVLLLGAPLCFIVQARPVKLWYKILLYTFLRNPPSILLSLLPAPQQAMLSLSDEDALKMIYGEEDAPLMMQQEEGQDEDYDLDVMEDADQEEEEDESDEDEQDEYDESDEEEDD</sequence>
<feature type="region of interest" description="Disordered" evidence="1">
    <location>
        <begin position="219"/>
        <end position="240"/>
    </location>
</feature>
<proteinExistence type="predicted"/>
<dbReference type="InterPro" id="IPR000626">
    <property type="entry name" value="Ubiquitin-like_dom"/>
</dbReference>
<evidence type="ECO:0000313" key="3">
    <source>
        <dbReference type="EMBL" id="CAB9506057.1"/>
    </source>
</evidence>
<dbReference type="AlphaFoldDB" id="A0A9N8DN29"/>
<reference evidence="3" key="1">
    <citation type="submission" date="2020-06" db="EMBL/GenBank/DDBJ databases">
        <authorList>
            <consortium name="Plant Systems Biology data submission"/>
        </authorList>
    </citation>
    <scope>NUCLEOTIDE SEQUENCE</scope>
    <source>
        <strain evidence="3">D6</strain>
    </source>
</reference>
<name>A0A9N8DN29_9STRA</name>
<organism evidence="3 4">
    <name type="scientific">Seminavis robusta</name>
    <dbReference type="NCBI Taxonomy" id="568900"/>
    <lineage>
        <taxon>Eukaryota</taxon>
        <taxon>Sar</taxon>
        <taxon>Stramenopiles</taxon>
        <taxon>Ochrophyta</taxon>
        <taxon>Bacillariophyta</taxon>
        <taxon>Bacillariophyceae</taxon>
        <taxon>Bacillariophycidae</taxon>
        <taxon>Naviculales</taxon>
        <taxon>Naviculaceae</taxon>
        <taxon>Seminavis</taxon>
    </lineage>
</organism>
<evidence type="ECO:0000256" key="1">
    <source>
        <dbReference type="SAM" id="MobiDB-lite"/>
    </source>
</evidence>
<feature type="region of interest" description="Disordered" evidence="1">
    <location>
        <begin position="283"/>
        <end position="304"/>
    </location>
</feature>
<feature type="region of interest" description="Disordered" evidence="1">
    <location>
        <begin position="1"/>
        <end position="73"/>
    </location>
</feature>
<dbReference type="EMBL" id="CAICTM010000251">
    <property type="protein sequence ID" value="CAB9506057.1"/>
    <property type="molecule type" value="Genomic_DNA"/>
</dbReference>
<feature type="compositionally biased region" description="Acidic residues" evidence="1">
    <location>
        <begin position="40"/>
        <end position="64"/>
    </location>
</feature>
<accession>A0A9N8DN29</accession>
<gene>
    <name evidence="3" type="ORF">SEMRO_252_G099650.1</name>
</gene>
<keyword evidence="4" id="KW-1185">Reference proteome</keyword>
<evidence type="ECO:0000259" key="2">
    <source>
        <dbReference type="PROSITE" id="PS50053"/>
    </source>
</evidence>
<dbReference type="PROSITE" id="PS50053">
    <property type="entry name" value="UBIQUITIN_2"/>
    <property type="match status" value="1"/>
</dbReference>
<dbReference type="InterPro" id="IPR029071">
    <property type="entry name" value="Ubiquitin-like_domsf"/>
</dbReference>
<feature type="region of interest" description="Disordered" evidence="1">
    <location>
        <begin position="146"/>
        <end position="169"/>
    </location>
</feature>
<evidence type="ECO:0000313" key="4">
    <source>
        <dbReference type="Proteomes" id="UP001153069"/>
    </source>
</evidence>
<comment type="caution">
    <text evidence="3">The sequence shown here is derived from an EMBL/GenBank/DDBJ whole genome shotgun (WGS) entry which is preliminary data.</text>
</comment>